<feature type="compositionally biased region" description="Low complexity" evidence="1">
    <location>
        <begin position="128"/>
        <end position="138"/>
    </location>
</feature>
<evidence type="ECO:0000313" key="3">
    <source>
        <dbReference type="Proteomes" id="UP000784294"/>
    </source>
</evidence>
<keyword evidence="3" id="KW-1185">Reference proteome</keyword>
<evidence type="ECO:0000256" key="1">
    <source>
        <dbReference type="SAM" id="MobiDB-lite"/>
    </source>
</evidence>
<organism evidence="2 3">
    <name type="scientific">Protopolystoma xenopodis</name>
    <dbReference type="NCBI Taxonomy" id="117903"/>
    <lineage>
        <taxon>Eukaryota</taxon>
        <taxon>Metazoa</taxon>
        <taxon>Spiralia</taxon>
        <taxon>Lophotrochozoa</taxon>
        <taxon>Platyhelminthes</taxon>
        <taxon>Monogenea</taxon>
        <taxon>Polyopisthocotylea</taxon>
        <taxon>Polystomatidea</taxon>
        <taxon>Polystomatidae</taxon>
        <taxon>Protopolystoma</taxon>
    </lineage>
</organism>
<name>A0A3S5FHE6_9PLAT</name>
<dbReference type="AlphaFoldDB" id="A0A3S5FHE6"/>
<feature type="region of interest" description="Disordered" evidence="1">
    <location>
        <begin position="204"/>
        <end position="237"/>
    </location>
</feature>
<protein>
    <submittedName>
        <fullName evidence="2">Uncharacterized protein</fullName>
    </submittedName>
</protein>
<evidence type="ECO:0000313" key="2">
    <source>
        <dbReference type="EMBL" id="VEL43985.1"/>
    </source>
</evidence>
<feature type="compositionally biased region" description="Polar residues" evidence="1">
    <location>
        <begin position="222"/>
        <end position="237"/>
    </location>
</feature>
<feature type="compositionally biased region" description="Low complexity" evidence="1">
    <location>
        <begin position="204"/>
        <end position="217"/>
    </location>
</feature>
<reference evidence="2" key="1">
    <citation type="submission" date="2018-11" db="EMBL/GenBank/DDBJ databases">
        <authorList>
            <consortium name="Pathogen Informatics"/>
        </authorList>
    </citation>
    <scope>NUCLEOTIDE SEQUENCE</scope>
</reference>
<dbReference type="Proteomes" id="UP000784294">
    <property type="component" value="Unassembled WGS sequence"/>
</dbReference>
<gene>
    <name evidence="2" type="ORF">PXEA_LOCUS37425</name>
</gene>
<feature type="non-terminal residue" evidence="2">
    <location>
        <position position="1"/>
    </location>
</feature>
<comment type="caution">
    <text evidence="2">The sequence shown here is derived from an EMBL/GenBank/DDBJ whole genome shotgun (WGS) entry which is preliminary data.</text>
</comment>
<feature type="region of interest" description="Disordered" evidence="1">
    <location>
        <begin position="126"/>
        <end position="149"/>
    </location>
</feature>
<dbReference type="EMBL" id="CAAALY010287706">
    <property type="protein sequence ID" value="VEL43985.1"/>
    <property type="molecule type" value="Genomic_DNA"/>
</dbReference>
<sequence>LDSQSSTPAVSPVGSPLPSHRAHCRTVSCEVGSGGGGTNGSPSLCQSSSNAVASIITTVTGLSSSGGGGFGVASLVVSTSGPVSSCANNTLTLTAGSGAPQTLINTHNIESNTSFATNTDCCSAETTSSLSSHSPSSLIRQPISSTSPPPLPLVTPVTTAMPIAVATSLSIQMNGGLMVPYSGSIGGHSQQPIGSVVAVSSPVSSIPSASASKPSSPLLNPHSMTSHYSPSPYISSK</sequence>
<accession>A0A3S5FHE6</accession>
<proteinExistence type="predicted"/>
<feature type="region of interest" description="Disordered" evidence="1">
    <location>
        <begin position="1"/>
        <end position="20"/>
    </location>
</feature>